<reference evidence="2 3" key="1">
    <citation type="submission" date="2020-07" db="EMBL/GenBank/DDBJ databases">
        <title>Roseicoccus Jingziensis gen. nov., sp. nov., isolated from coastal seawater.</title>
        <authorList>
            <person name="Feng X."/>
        </authorList>
    </citation>
    <scope>NUCLEOTIDE SEQUENCE [LARGE SCALE GENOMIC DNA]</scope>
    <source>
        <strain evidence="2 3">N1E253</strain>
    </source>
</reference>
<dbReference type="EMBL" id="JACBAZ010000001">
    <property type="protein sequence ID" value="NWK54513.1"/>
    <property type="molecule type" value="Genomic_DNA"/>
</dbReference>
<evidence type="ECO:0000313" key="2">
    <source>
        <dbReference type="EMBL" id="NWK54513.1"/>
    </source>
</evidence>
<dbReference type="Gene3D" id="2.60.120.1440">
    <property type="match status" value="1"/>
</dbReference>
<organism evidence="2 3">
    <name type="scientific">Oceaniferula marina</name>
    <dbReference type="NCBI Taxonomy" id="2748318"/>
    <lineage>
        <taxon>Bacteria</taxon>
        <taxon>Pseudomonadati</taxon>
        <taxon>Verrucomicrobiota</taxon>
        <taxon>Verrucomicrobiia</taxon>
        <taxon>Verrucomicrobiales</taxon>
        <taxon>Verrucomicrobiaceae</taxon>
        <taxon>Oceaniferula</taxon>
    </lineage>
</organism>
<dbReference type="Pfam" id="PF04773">
    <property type="entry name" value="FecR"/>
    <property type="match status" value="1"/>
</dbReference>
<evidence type="ECO:0000259" key="1">
    <source>
        <dbReference type="Pfam" id="PF04773"/>
    </source>
</evidence>
<comment type="caution">
    <text evidence="2">The sequence shown here is derived from an EMBL/GenBank/DDBJ whole genome shotgun (WGS) entry which is preliminary data.</text>
</comment>
<dbReference type="Proteomes" id="UP000557872">
    <property type="component" value="Unassembled WGS sequence"/>
</dbReference>
<name>A0A851GA77_9BACT</name>
<dbReference type="InterPro" id="IPR006860">
    <property type="entry name" value="FecR"/>
</dbReference>
<dbReference type="InterPro" id="IPR012373">
    <property type="entry name" value="Ferrdict_sens_TM"/>
</dbReference>
<accession>A0A851GA77</accession>
<gene>
    <name evidence="2" type="ORF">HW115_02745</name>
</gene>
<keyword evidence="3" id="KW-1185">Reference proteome</keyword>
<dbReference type="RefSeq" id="WP_178931038.1">
    <property type="nucleotide sequence ID" value="NZ_JACBAZ010000001.1"/>
</dbReference>
<dbReference type="PANTHER" id="PTHR30273:SF2">
    <property type="entry name" value="PROTEIN FECR"/>
    <property type="match status" value="1"/>
</dbReference>
<protein>
    <submittedName>
        <fullName evidence="2">FecR domain-containing protein</fullName>
    </submittedName>
</protein>
<dbReference type="AlphaFoldDB" id="A0A851GA77"/>
<sequence length="498" mass="55422">MKPTAEFTTLVDKCLSQTISRVEMARLEEFLEDNEHLRYYLELVEVEGNLPYSLDAGVILQPTANTFSWRKLIRPLSIAAAAVIVFSAGFYIGSPPQDSSAEASAGGNKTRPASKAAAITSLVGVTWENAAPESIKLTNDSEALAFTSGLVEISFGSGVRSLVEGPAVIKVTGENSAILERGRMVSEVPKGAEGFTIDYPDGKVVDLGTEFAIHVPQNQHGAEVGVFRGEVEIYDREQNTPLKILENHAVVQVAGSRNPFASIPFHRDQYIRELPTSEFPWKLSEVPSREPEIMDFDVSHLVWRPSTYRAIIKYMHGSDSVIIHRAELLFNGRVISTDDHTGSSGYSLFRDNAYSFDVPQGLHEKGKWTVRITASPAPRGQLAAGDFSPDSSGILLFEDTRTSDHDDEDFIGTWEYRHNGDIHRRVFTKDKKAQYYFNGRKTHLFDAASWEVRDKILTLTIPPPNTNGTPTHVETHQLKSKDELIFVNRPYRSALRVK</sequence>
<evidence type="ECO:0000313" key="3">
    <source>
        <dbReference type="Proteomes" id="UP000557872"/>
    </source>
</evidence>
<dbReference type="PANTHER" id="PTHR30273">
    <property type="entry name" value="PERIPLASMIC SIGNAL SENSOR AND SIGMA FACTOR ACTIVATOR FECR-RELATED"/>
    <property type="match status" value="1"/>
</dbReference>
<dbReference type="GO" id="GO:0016989">
    <property type="term" value="F:sigma factor antagonist activity"/>
    <property type="evidence" value="ECO:0007669"/>
    <property type="project" value="TreeGrafter"/>
</dbReference>
<proteinExistence type="predicted"/>
<feature type="domain" description="FecR protein" evidence="1">
    <location>
        <begin position="175"/>
        <end position="232"/>
    </location>
</feature>